<protein>
    <submittedName>
        <fullName evidence="1">Uncharacterized protein</fullName>
    </submittedName>
</protein>
<dbReference type="AlphaFoldDB" id="A0A0A9HDS7"/>
<evidence type="ECO:0000313" key="1">
    <source>
        <dbReference type="EMBL" id="JAE35335.1"/>
    </source>
</evidence>
<organism evidence="1">
    <name type="scientific">Arundo donax</name>
    <name type="common">Giant reed</name>
    <name type="synonym">Donax arundinaceus</name>
    <dbReference type="NCBI Taxonomy" id="35708"/>
    <lineage>
        <taxon>Eukaryota</taxon>
        <taxon>Viridiplantae</taxon>
        <taxon>Streptophyta</taxon>
        <taxon>Embryophyta</taxon>
        <taxon>Tracheophyta</taxon>
        <taxon>Spermatophyta</taxon>
        <taxon>Magnoliopsida</taxon>
        <taxon>Liliopsida</taxon>
        <taxon>Poales</taxon>
        <taxon>Poaceae</taxon>
        <taxon>PACMAD clade</taxon>
        <taxon>Arundinoideae</taxon>
        <taxon>Arundineae</taxon>
        <taxon>Arundo</taxon>
    </lineage>
</organism>
<proteinExistence type="predicted"/>
<dbReference type="EMBL" id="GBRH01162561">
    <property type="protein sequence ID" value="JAE35335.1"/>
    <property type="molecule type" value="Transcribed_RNA"/>
</dbReference>
<accession>A0A0A9HDS7</accession>
<reference evidence="1" key="1">
    <citation type="submission" date="2014-09" db="EMBL/GenBank/DDBJ databases">
        <authorList>
            <person name="Magalhaes I.L.F."/>
            <person name="Oliveira U."/>
            <person name="Santos F.R."/>
            <person name="Vidigal T.H.D.A."/>
            <person name="Brescovit A.D."/>
            <person name="Santos A.J."/>
        </authorList>
    </citation>
    <scope>NUCLEOTIDE SEQUENCE</scope>
    <source>
        <tissue evidence="1">Shoot tissue taken approximately 20 cm above the soil surface</tissue>
    </source>
</reference>
<sequence length="47" mass="5075">MEMIIAVCYVDQLLKKQFSIFSLIVPSVCNAGTLWASPGSIVCPSLT</sequence>
<name>A0A0A9HDS7_ARUDO</name>
<reference evidence="1" key="2">
    <citation type="journal article" date="2015" name="Data Brief">
        <title>Shoot transcriptome of the giant reed, Arundo donax.</title>
        <authorList>
            <person name="Barrero R.A."/>
            <person name="Guerrero F.D."/>
            <person name="Moolhuijzen P."/>
            <person name="Goolsby J.A."/>
            <person name="Tidwell J."/>
            <person name="Bellgard S.E."/>
            <person name="Bellgard M.I."/>
        </authorList>
    </citation>
    <scope>NUCLEOTIDE SEQUENCE</scope>
    <source>
        <tissue evidence="1">Shoot tissue taken approximately 20 cm above the soil surface</tissue>
    </source>
</reference>